<dbReference type="InterPro" id="IPR050491">
    <property type="entry name" value="AmpC-like"/>
</dbReference>
<evidence type="ECO:0000313" key="5">
    <source>
        <dbReference type="EMBL" id="AXY77749.1"/>
    </source>
</evidence>
<evidence type="ECO:0000313" key="6">
    <source>
        <dbReference type="Proteomes" id="UP000263900"/>
    </source>
</evidence>
<feature type="domain" description="Beta-lactamase-related" evidence="4">
    <location>
        <begin position="35"/>
        <end position="337"/>
    </location>
</feature>
<dbReference type="GO" id="GO:0016787">
    <property type="term" value="F:hydrolase activity"/>
    <property type="evidence" value="ECO:0007669"/>
    <property type="project" value="UniProtKB-KW"/>
</dbReference>
<organism evidence="5 6">
    <name type="scientific">Paraflavitalea soli</name>
    <dbReference type="NCBI Taxonomy" id="2315862"/>
    <lineage>
        <taxon>Bacteria</taxon>
        <taxon>Pseudomonadati</taxon>
        <taxon>Bacteroidota</taxon>
        <taxon>Chitinophagia</taxon>
        <taxon>Chitinophagales</taxon>
        <taxon>Chitinophagaceae</taxon>
        <taxon>Paraflavitalea</taxon>
    </lineage>
</organism>
<keyword evidence="2" id="KW-0472">Membrane</keyword>
<reference evidence="5 6" key="1">
    <citation type="submission" date="2018-09" db="EMBL/GenBank/DDBJ databases">
        <title>Genome sequencing of strain 6GH32-13.</title>
        <authorList>
            <person name="Weon H.-Y."/>
            <person name="Heo J."/>
            <person name="Kwon S.-W."/>
        </authorList>
    </citation>
    <scope>NUCLEOTIDE SEQUENCE [LARGE SCALE GENOMIC DNA]</scope>
    <source>
        <strain evidence="5 6">5GH32-13</strain>
    </source>
</reference>
<keyword evidence="5" id="KW-0378">Hydrolase</keyword>
<sequence length="359" mass="40255">MKKIAFSIIPLVIACLQVVAQTKQVTQIDSLLSAMTNRDLFSGAVLIADSTGVLLAKGYGYSDRENKVKNTPRTRFDISTASNVFTGTAITSLAQQGKLQFTDTVGKYIKGLPGGDKITIHQLLTHTSGLDYFNNARGFDYHQVKNCTDVMPFMRTLPLLYNPGDSCQYSSGNLIVLGAIIEKVTGRSYQDYITQLFIRPLGLQNTSFTPYYTLKESQRQYAIGYTKSDSGYQRKAYDYDNGFIPLSAGGDWTSVTDLYKFDKAVFSEKLLNRNYLSQMIGRHTHPWDCCYFGYGWITTVKDGYSSIGHLGRSSAWHTMNEYYPKQQYTIIIMTNFGSVDVEALTKQFEELLFGNPPGT</sequence>
<dbReference type="InterPro" id="IPR001466">
    <property type="entry name" value="Beta-lactam-related"/>
</dbReference>
<dbReference type="PROSITE" id="PS51257">
    <property type="entry name" value="PROKAR_LIPOPROTEIN"/>
    <property type="match status" value="1"/>
</dbReference>
<accession>A0A3B7MX02</accession>
<evidence type="ECO:0000256" key="3">
    <source>
        <dbReference type="SAM" id="SignalP"/>
    </source>
</evidence>
<feature type="chain" id="PRO_5017596860" evidence="3">
    <location>
        <begin position="21"/>
        <end position="359"/>
    </location>
</feature>
<dbReference type="PANTHER" id="PTHR46825:SF11">
    <property type="entry name" value="PENICILLIN-BINDING PROTEIN 4"/>
    <property type="match status" value="1"/>
</dbReference>
<comment type="subcellular location">
    <subcellularLocation>
        <location evidence="1">Membrane</location>
    </subcellularLocation>
</comment>
<protein>
    <submittedName>
        <fullName evidence="5">Class A beta-lactamase-related serine hydrolase</fullName>
    </submittedName>
</protein>
<dbReference type="AlphaFoldDB" id="A0A3B7MX02"/>
<proteinExistence type="predicted"/>
<dbReference type="OrthoDB" id="9793489at2"/>
<feature type="signal peptide" evidence="3">
    <location>
        <begin position="1"/>
        <end position="20"/>
    </location>
</feature>
<evidence type="ECO:0000259" key="4">
    <source>
        <dbReference type="Pfam" id="PF00144"/>
    </source>
</evidence>
<keyword evidence="3" id="KW-0732">Signal</keyword>
<dbReference type="Gene3D" id="3.40.710.10">
    <property type="entry name" value="DD-peptidase/beta-lactamase superfamily"/>
    <property type="match status" value="1"/>
</dbReference>
<dbReference type="RefSeq" id="WP_119053622.1">
    <property type="nucleotide sequence ID" value="NZ_CP032157.1"/>
</dbReference>
<dbReference type="Pfam" id="PF00144">
    <property type="entry name" value="Beta-lactamase"/>
    <property type="match status" value="1"/>
</dbReference>
<dbReference type="EMBL" id="CP032157">
    <property type="protein sequence ID" value="AXY77749.1"/>
    <property type="molecule type" value="Genomic_DNA"/>
</dbReference>
<dbReference type="InterPro" id="IPR012338">
    <property type="entry name" value="Beta-lactam/transpept-like"/>
</dbReference>
<dbReference type="SUPFAM" id="SSF56601">
    <property type="entry name" value="beta-lactamase/transpeptidase-like"/>
    <property type="match status" value="1"/>
</dbReference>
<dbReference type="Proteomes" id="UP000263900">
    <property type="component" value="Chromosome"/>
</dbReference>
<dbReference type="GO" id="GO:0016020">
    <property type="term" value="C:membrane"/>
    <property type="evidence" value="ECO:0007669"/>
    <property type="project" value="UniProtKB-SubCell"/>
</dbReference>
<dbReference type="PANTHER" id="PTHR46825">
    <property type="entry name" value="D-ALANYL-D-ALANINE-CARBOXYPEPTIDASE/ENDOPEPTIDASE AMPH"/>
    <property type="match status" value="1"/>
</dbReference>
<evidence type="ECO:0000256" key="2">
    <source>
        <dbReference type="ARBA" id="ARBA00023136"/>
    </source>
</evidence>
<gene>
    <name evidence="5" type="ORF">D3H65_28845</name>
</gene>
<dbReference type="KEGG" id="pseg:D3H65_28845"/>
<keyword evidence="6" id="KW-1185">Reference proteome</keyword>
<evidence type="ECO:0000256" key="1">
    <source>
        <dbReference type="ARBA" id="ARBA00004370"/>
    </source>
</evidence>
<name>A0A3B7MX02_9BACT</name>